<proteinExistence type="predicted"/>
<dbReference type="EMBL" id="RBUT01000154">
    <property type="protein sequence ID" value="RMV44577.1"/>
    <property type="molecule type" value="Genomic_DNA"/>
</dbReference>
<evidence type="ECO:0000313" key="3">
    <source>
        <dbReference type="Proteomes" id="UP000279173"/>
    </source>
</evidence>
<accession>A0A3M6CLG8</accession>
<organism evidence="2 3">
    <name type="scientific">Pseudomonas syringae pv. helianthi</name>
    <dbReference type="NCBI Taxonomy" id="251654"/>
    <lineage>
        <taxon>Bacteria</taxon>
        <taxon>Pseudomonadati</taxon>
        <taxon>Pseudomonadota</taxon>
        <taxon>Gammaproteobacteria</taxon>
        <taxon>Pseudomonadales</taxon>
        <taxon>Pseudomonadaceae</taxon>
        <taxon>Pseudomonas</taxon>
    </lineage>
</organism>
<comment type="caution">
    <text evidence="2">The sequence shown here is derived from an EMBL/GenBank/DDBJ whole genome shotgun (WGS) entry which is preliminary data.</text>
</comment>
<name>A0A3M6CLG8_9PSED</name>
<evidence type="ECO:0000256" key="1">
    <source>
        <dbReference type="SAM" id="MobiDB-lite"/>
    </source>
</evidence>
<dbReference type="Proteomes" id="UP000279173">
    <property type="component" value="Unassembled WGS sequence"/>
</dbReference>
<feature type="region of interest" description="Disordered" evidence="1">
    <location>
        <begin position="55"/>
        <end position="81"/>
    </location>
</feature>
<reference evidence="2 3" key="1">
    <citation type="submission" date="2018-08" db="EMBL/GenBank/DDBJ databases">
        <title>Recombination of ecologically and evolutionarily significant loci maintains genetic cohesion in the Pseudomonas syringae species complex.</title>
        <authorList>
            <person name="Dillon M."/>
            <person name="Thakur S."/>
            <person name="Almeida R.N.D."/>
            <person name="Weir B.S."/>
            <person name="Guttman D.S."/>
        </authorList>
    </citation>
    <scope>NUCLEOTIDE SEQUENCE [LARGE SCALE GENOMIC DNA]</scope>
    <source>
        <strain evidence="2 3">ICMP 3263</strain>
    </source>
</reference>
<evidence type="ECO:0000313" key="2">
    <source>
        <dbReference type="EMBL" id="RMV44577.1"/>
    </source>
</evidence>
<gene>
    <name evidence="2" type="ORF">ALP10_100555</name>
</gene>
<dbReference type="AlphaFoldDB" id="A0A3M6CLG8"/>
<feature type="compositionally biased region" description="Polar residues" evidence="1">
    <location>
        <begin position="69"/>
        <end position="81"/>
    </location>
</feature>
<sequence length="476" mass="52952">MQGRCAFNSRNAPKIRTSPDFITCHLYEGVMRSTLSIPVTKTSVVNDYQQPAAVSAAPAPAPAPAPSSQLDKTSGTTSVANSMHDKALQSKLNALFPSLRRSNSTPAETTHKLAPDVRRFDTLLHPAENASNLNAGILMLAQNDKRQWDRVTCSPGLLLQNIEVRPEKGLLNLTGSEKFCSGELSQTEKRDLQRAVTSIVMTYNQMAAEHGEAPISIHENHLKGDGKVYEDRHIPRKSNEKDYDYYHTLGVSYADNGKMLPHYHLEFNGKLEKNNVGIILENLKDLGKKIIGKDILTEKEITAVLEKLPERNGTPGFNAAMVREHRPLLPNEITDSTERVRRRDELEGDFISLSSHNTELAADKSRLFIRNAHMNSFRPAEPIFECFSAGQVSVMEDLLKVEKHLHLDSSESSGQLNFNELLAIHFGLNKALKELNGDASSTVEQRQELAARFGAGIEKIKQLVTGSGEKWNRKRT</sequence>
<protein>
    <submittedName>
        <fullName evidence="2">Uncharacterized protein</fullName>
    </submittedName>
</protein>